<dbReference type="SUPFAM" id="SSF51197">
    <property type="entry name" value="Clavaminate synthase-like"/>
    <property type="match status" value="1"/>
</dbReference>
<evidence type="ECO:0000259" key="4">
    <source>
        <dbReference type="PROSITE" id="PS51184"/>
    </source>
</evidence>
<dbReference type="Gene3D" id="2.60.120.650">
    <property type="entry name" value="Cupin"/>
    <property type="match status" value="1"/>
</dbReference>
<comment type="similarity">
    <text evidence="1">Belongs to the JMJD6 family.</text>
</comment>
<evidence type="ECO:0000256" key="2">
    <source>
        <dbReference type="ARBA" id="ARBA00047762"/>
    </source>
</evidence>
<dbReference type="PROSITE" id="PS51184">
    <property type="entry name" value="JMJC"/>
    <property type="match status" value="1"/>
</dbReference>
<comment type="catalytic activity">
    <reaction evidence="2">
        <text>L-lysyl-[protein] + 2-oxoglutarate + O2 = 4-hydroxy-L-lysyl-[protein] + succinate + CO2</text>
        <dbReference type="Rhea" id="RHEA:57156"/>
        <dbReference type="Rhea" id="RHEA-COMP:9752"/>
        <dbReference type="Rhea" id="RHEA-COMP:15084"/>
        <dbReference type="ChEBI" id="CHEBI:15379"/>
        <dbReference type="ChEBI" id="CHEBI:16526"/>
        <dbReference type="ChEBI" id="CHEBI:16810"/>
        <dbReference type="ChEBI" id="CHEBI:29969"/>
        <dbReference type="ChEBI" id="CHEBI:30031"/>
        <dbReference type="ChEBI" id="CHEBI:141495"/>
    </reaction>
</comment>
<name>A0ABD2WM08_9HYME</name>
<keyword evidence="6" id="KW-1185">Reference proteome</keyword>
<evidence type="ECO:0000256" key="3">
    <source>
        <dbReference type="ARBA" id="ARBA00082904"/>
    </source>
</evidence>
<dbReference type="InterPro" id="IPR003347">
    <property type="entry name" value="JmjC_dom"/>
</dbReference>
<dbReference type="PANTHER" id="PTHR12480">
    <property type="entry name" value="ARGININE DEMETHYLASE AND LYSYL-HYDROXYLASE JMJD"/>
    <property type="match status" value="1"/>
</dbReference>
<dbReference type="InterPro" id="IPR050910">
    <property type="entry name" value="JMJD6_ArgDemeth/LysHydrox"/>
</dbReference>
<feature type="domain" description="JmjC" evidence="4">
    <location>
        <begin position="136"/>
        <end position="308"/>
    </location>
</feature>
<dbReference type="EMBL" id="JBJJXI010000092">
    <property type="protein sequence ID" value="KAL3394102.1"/>
    <property type="molecule type" value="Genomic_DNA"/>
</dbReference>
<dbReference type="PANTHER" id="PTHR12480:SF6">
    <property type="entry name" value="2-OXOGLUTARATE AND IRON-DEPENDENT OXYGENASE JMJD4"/>
    <property type="match status" value="1"/>
</dbReference>
<accession>A0ABD2WM08</accession>
<comment type="caution">
    <text evidence="5">The sequence shown here is derived from an EMBL/GenBank/DDBJ whole genome shotgun (WGS) entry which is preliminary data.</text>
</comment>
<gene>
    <name evidence="5" type="ORF">TKK_011156</name>
</gene>
<proteinExistence type="inferred from homology"/>
<dbReference type="AlphaFoldDB" id="A0ABD2WM08"/>
<dbReference type="Pfam" id="PF13621">
    <property type="entry name" value="Cupin_8"/>
    <property type="match status" value="1"/>
</dbReference>
<evidence type="ECO:0000313" key="5">
    <source>
        <dbReference type="EMBL" id="KAL3394102.1"/>
    </source>
</evidence>
<evidence type="ECO:0000256" key="1">
    <source>
        <dbReference type="ARBA" id="ARBA00038068"/>
    </source>
</evidence>
<dbReference type="InterPro" id="IPR041667">
    <property type="entry name" value="Cupin_8"/>
</dbReference>
<dbReference type="Proteomes" id="UP001627154">
    <property type="component" value="Unassembled WGS sequence"/>
</dbReference>
<reference evidence="5 6" key="1">
    <citation type="journal article" date="2024" name="bioRxiv">
        <title>A reference genome for Trichogramma kaykai: A tiny desert-dwelling parasitoid wasp with competing sex-ratio distorters.</title>
        <authorList>
            <person name="Culotta J."/>
            <person name="Lindsey A.R."/>
        </authorList>
    </citation>
    <scope>NUCLEOTIDE SEQUENCE [LARGE SCALE GENOMIC DNA]</scope>
    <source>
        <strain evidence="5 6">KSX58</strain>
    </source>
</reference>
<evidence type="ECO:0000313" key="6">
    <source>
        <dbReference type="Proteomes" id="UP001627154"/>
    </source>
</evidence>
<organism evidence="5 6">
    <name type="scientific">Trichogramma kaykai</name>
    <dbReference type="NCBI Taxonomy" id="54128"/>
    <lineage>
        <taxon>Eukaryota</taxon>
        <taxon>Metazoa</taxon>
        <taxon>Ecdysozoa</taxon>
        <taxon>Arthropoda</taxon>
        <taxon>Hexapoda</taxon>
        <taxon>Insecta</taxon>
        <taxon>Pterygota</taxon>
        <taxon>Neoptera</taxon>
        <taxon>Endopterygota</taxon>
        <taxon>Hymenoptera</taxon>
        <taxon>Apocrita</taxon>
        <taxon>Proctotrupomorpha</taxon>
        <taxon>Chalcidoidea</taxon>
        <taxon>Trichogrammatidae</taxon>
        <taxon>Trichogramma</taxon>
    </lineage>
</organism>
<sequence length="423" mass="50049">MNILVMSNVIEINDHRIVTESSNEENEIIEIAPKSYNEFFENFLLPNKPCVFDAQITTNWPSRNDWKNNDEPNFDYLKLQFGDCLVPIADCNKRVYNAQCKNNMSIKEYINYWIDYQKCNYSNQMPLLYLKDWHCVNSNTNIYFYEVPQYFASDWLNEYFIAHPDLNDDYMFVYMGPKGSWTPLHVDVFTSYSWSANIVGKKRWLFFPPDQGTFLKNKNGDLIYDFSAVQLNDNSNNNNNDFNNCTNEKNIMKTPRSIEIIQESGQIIFVPSGWYHQVWNLEDTISINHNWINGCNIRKIWAALRSELLAVMKEIEDCKDMDNWNNHCQIMLKASFGINYIQFYEFLLFIAEQRIQSVINNVPLVSFKKWSLGRNHCLFDLRQIRNVLQSFIEDVKEKNISSLVFKNYNVEDLILRIDESLSI</sequence>
<protein>
    <recommendedName>
        <fullName evidence="3">Jumonji domain-containing protein 4</fullName>
    </recommendedName>
</protein>
<dbReference type="SMART" id="SM00558">
    <property type="entry name" value="JmjC"/>
    <property type="match status" value="1"/>
</dbReference>